<evidence type="ECO:0000313" key="4">
    <source>
        <dbReference type="Proteomes" id="UP000190814"/>
    </source>
</evidence>
<dbReference type="InterPro" id="IPR003675">
    <property type="entry name" value="Rce1/LyrA-like_dom"/>
</dbReference>
<proteinExistence type="predicted"/>
<gene>
    <name evidence="3" type="ORF">SAMN02745111_00886</name>
</gene>
<dbReference type="PANTHER" id="PTHR39430">
    <property type="entry name" value="MEMBRANE-ASSOCIATED PROTEASE-RELATED"/>
    <property type="match status" value="1"/>
</dbReference>
<accession>A0A1T4VGL9</accession>
<dbReference type="Pfam" id="PF02517">
    <property type="entry name" value="Rce1-like"/>
    <property type="match status" value="1"/>
</dbReference>
<reference evidence="3 4" key="1">
    <citation type="submission" date="2017-02" db="EMBL/GenBank/DDBJ databases">
        <authorList>
            <person name="Peterson S.W."/>
        </authorList>
    </citation>
    <scope>NUCLEOTIDE SEQUENCE [LARGE SCALE GENOMIC DNA]</scope>
    <source>
        <strain evidence="3 4">ATCC 35992</strain>
    </source>
</reference>
<keyword evidence="4" id="KW-1185">Reference proteome</keyword>
<feature type="transmembrane region" description="Helical" evidence="1">
    <location>
        <begin position="200"/>
        <end position="220"/>
    </location>
</feature>
<evidence type="ECO:0000313" key="3">
    <source>
        <dbReference type="EMBL" id="SKA64066.1"/>
    </source>
</evidence>
<keyword evidence="1" id="KW-0812">Transmembrane</keyword>
<evidence type="ECO:0000259" key="2">
    <source>
        <dbReference type="Pfam" id="PF02517"/>
    </source>
</evidence>
<keyword evidence="1" id="KW-1133">Transmembrane helix</keyword>
<name>A0A1T4VGL9_9FIRM</name>
<feature type="transmembrane region" description="Helical" evidence="1">
    <location>
        <begin position="227"/>
        <end position="249"/>
    </location>
</feature>
<sequence length="308" mass="34106">MITGIIKNVFPLNRRAEMSKVEYVAKKFSAFILIYFLSAVIGEGIIIGSLMALGYDPLHGDMPKGDAAILLSYYGFAVFATITIIYCKIFEKRTIKDLGLNKKVSNFLIGALYAAILLIIIVSISILANAIEYKSINKNVPIQSFVLFLLGYTIQSCTEEIMCRGFLLNSLRKKISVWPAIIISSTAFALPHFSSMTGSIEYVIIGTINMYLISFIFSMLMIKKKNLWISCGLHSAWNFILCFVMGLTLSGGESQSTGIILLNVKEKNILNGGEFGMEASIITTVVYAIVFAVLFKKMKGKMDNGRIQ</sequence>
<keyword evidence="1" id="KW-0472">Membrane</keyword>
<dbReference type="EMBL" id="FUXZ01000005">
    <property type="protein sequence ID" value="SKA64066.1"/>
    <property type="molecule type" value="Genomic_DNA"/>
</dbReference>
<dbReference type="OrthoDB" id="324900at2"/>
<organism evidence="3 4">
    <name type="scientific">Eubacterium uniforme</name>
    <dbReference type="NCBI Taxonomy" id="39495"/>
    <lineage>
        <taxon>Bacteria</taxon>
        <taxon>Bacillati</taxon>
        <taxon>Bacillota</taxon>
        <taxon>Clostridia</taxon>
        <taxon>Eubacteriales</taxon>
        <taxon>Eubacteriaceae</taxon>
        <taxon>Eubacterium</taxon>
    </lineage>
</organism>
<feature type="transmembrane region" description="Helical" evidence="1">
    <location>
        <begin position="67"/>
        <end position="87"/>
    </location>
</feature>
<feature type="transmembrane region" description="Helical" evidence="1">
    <location>
        <begin position="107"/>
        <end position="128"/>
    </location>
</feature>
<evidence type="ECO:0000256" key="1">
    <source>
        <dbReference type="SAM" id="Phobius"/>
    </source>
</evidence>
<dbReference type="Proteomes" id="UP000190814">
    <property type="component" value="Unassembled WGS sequence"/>
</dbReference>
<feature type="transmembrane region" description="Helical" evidence="1">
    <location>
        <begin position="140"/>
        <end position="163"/>
    </location>
</feature>
<feature type="transmembrane region" description="Helical" evidence="1">
    <location>
        <begin position="275"/>
        <end position="295"/>
    </location>
</feature>
<dbReference type="GO" id="GO:0080120">
    <property type="term" value="P:CAAX-box protein maturation"/>
    <property type="evidence" value="ECO:0007669"/>
    <property type="project" value="UniProtKB-ARBA"/>
</dbReference>
<dbReference type="AlphaFoldDB" id="A0A1T4VGL9"/>
<dbReference type="PANTHER" id="PTHR39430:SF1">
    <property type="entry name" value="PROTEASE"/>
    <property type="match status" value="1"/>
</dbReference>
<feature type="domain" description="CAAX prenyl protease 2/Lysostaphin resistance protein A-like" evidence="2">
    <location>
        <begin position="143"/>
        <end position="240"/>
    </location>
</feature>
<feature type="transmembrane region" description="Helical" evidence="1">
    <location>
        <begin position="28"/>
        <end position="55"/>
    </location>
</feature>
<dbReference type="GO" id="GO:0004175">
    <property type="term" value="F:endopeptidase activity"/>
    <property type="evidence" value="ECO:0007669"/>
    <property type="project" value="UniProtKB-ARBA"/>
</dbReference>
<dbReference type="STRING" id="39495.SAMN02745111_00886"/>
<feature type="transmembrane region" description="Helical" evidence="1">
    <location>
        <begin position="175"/>
        <end position="194"/>
    </location>
</feature>
<dbReference type="RefSeq" id="WP_078765768.1">
    <property type="nucleotide sequence ID" value="NZ_FUXZ01000005.1"/>
</dbReference>
<protein>
    <recommendedName>
        <fullName evidence="2">CAAX prenyl protease 2/Lysostaphin resistance protein A-like domain-containing protein</fullName>
    </recommendedName>
</protein>